<accession>A0A839QGQ5</accession>
<evidence type="ECO:0000313" key="2">
    <source>
        <dbReference type="EMBL" id="MBB2993675.1"/>
    </source>
</evidence>
<dbReference type="Gene3D" id="1.25.40.10">
    <property type="entry name" value="Tetratricopeptide repeat domain"/>
    <property type="match status" value="1"/>
</dbReference>
<dbReference type="AlphaFoldDB" id="A0A839QGQ5"/>
<protein>
    <recommendedName>
        <fullName evidence="4">MalT-like TPR region domain-containing protein</fullName>
    </recommendedName>
</protein>
<sequence>MSTEPADSANDLADAAFGGDPGRWPLPPAADARELWLRAVAAGGQGRYASAFADLDRLRRVPAGDAVASLALTARASFVRQLGWHDLARSWDGGAEARARSGEARADALIGLAADALGVGRFAASQRALERAAPLVAASGSARLPVRHAWVSAELAMFRGDGAAAVGHARRGLQLAPESGSVRHGVKSQVVLAAALCSAGDLSSARSEGDAALEDTRRFGLVPLQWAIASLLADIGSSTLSPDQLVRLREESAQKVTRWGGVWRPR</sequence>
<keyword evidence="3" id="KW-1185">Reference proteome</keyword>
<name>A0A839QGQ5_MYCIR</name>
<dbReference type="InterPro" id="IPR011990">
    <property type="entry name" value="TPR-like_helical_dom_sf"/>
</dbReference>
<reference evidence="2 3" key="1">
    <citation type="submission" date="2020-08" db="EMBL/GenBank/DDBJ databases">
        <title>The Agave Microbiome: Exploring the role of microbial communities in plant adaptations to desert environments.</title>
        <authorList>
            <person name="Partida-Martinez L.P."/>
        </authorList>
    </citation>
    <scope>NUCLEOTIDE SEQUENCE [LARGE SCALE GENOMIC DNA]</scope>
    <source>
        <strain evidence="2 3">AT2.18</strain>
    </source>
</reference>
<gene>
    <name evidence="2" type="ORF">FHR72_005186</name>
</gene>
<proteinExistence type="predicted"/>
<evidence type="ECO:0008006" key="4">
    <source>
        <dbReference type="Google" id="ProtNLM"/>
    </source>
</evidence>
<feature type="region of interest" description="Disordered" evidence="1">
    <location>
        <begin position="1"/>
        <end position="20"/>
    </location>
</feature>
<comment type="caution">
    <text evidence="2">The sequence shown here is derived from an EMBL/GenBank/DDBJ whole genome shotgun (WGS) entry which is preliminary data.</text>
</comment>
<dbReference type="Proteomes" id="UP000550501">
    <property type="component" value="Unassembled WGS sequence"/>
</dbReference>
<dbReference type="EMBL" id="JACHVU010000021">
    <property type="protein sequence ID" value="MBB2993675.1"/>
    <property type="molecule type" value="Genomic_DNA"/>
</dbReference>
<dbReference type="SUPFAM" id="SSF48452">
    <property type="entry name" value="TPR-like"/>
    <property type="match status" value="1"/>
</dbReference>
<dbReference type="RefSeq" id="WP_183474176.1">
    <property type="nucleotide sequence ID" value="NZ_JACHVU010000021.1"/>
</dbReference>
<evidence type="ECO:0000256" key="1">
    <source>
        <dbReference type="SAM" id="MobiDB-lite"/>
    </source>
</evidence>
<evidence type="ECO:0000313" key="3">
    <source>
        <dbReference type="Proteomes" id="UP000550501"/>
    </source>
</evidence>
<organism evidence="2 3">
    <name type="scientific">Mycolicibacterium iranicum</name>
    <name type="common">Mycobacterium iranicum</name>
    <dbReference type="NCBI Taxonomy" id="912594"/>
    <lineage>
        <taxon>Bacteria</taxon>
        <taxon>Bacillati</taxon>
        <taxon>Actinomycetota</taxon>
        <taxon>Actinomycetes</taxon>
        <taxon>Mycobacteriales</taxon>
        <taxon>Mycobacteriaceae</taxon>
        <taxon>Mycolicibacterium</taxon>
    </lineage>
</organism>